<dbReference type="SUPFAM" id="SSF53187">
    <property type="entry name" value="Zn-dependent exopeptidases"/>
    <property type="match status" value="1"/>
</dbReference>
<keyword evidence="3" id="KW-0378">Hydrolase</keyword>
<evidence type="ECO:0000313" key="8">
    <source>
        <dbReference type="Proteomes" id="UP000504603"/>
    </source>
</evidence>
<keyword evidence="8" id="KW-1185">Reference proteome</keyword>
<protein>
    <submittedName>
        <fullName evidence="9">IAA-amino acid hydrolase ILR1-like 4</fullName>
    </submittedName>
</protein>
<dbReference type="Gene3D" id="3.30.70.360">
    <property type="match status" value="1"/>
</dbReference>
<dbReference type="GO" id="GO:0009850">
    <property type="term" value="P:auxin metabolic process"/>
    <property type="evidence" value="ECO:0007669"/>
    <property type="project" value="InterPro"/>
</dbReference>
<dbReference type="GeneID" id="111014558"/>
<name>A0A6J1CTB6_MOMCH</name>
<dbReference type="Pfam" id="PF07687">
    <property type="entry name" value="M20_dimer"/>
    <property type="match status" value="1"/>
</dbReference>
<dbReference type="CDD" id="cd08017">
    <property type="entry name" value="M20_IAA_Hyd"/>
    <property type="match status" value="1"/>
</dbReference>
<feature type="binding site" evidence="5">
    <location>
        <position position="138"/>
    </location>
    <ligand>
        <name>Mn(2+)</name>
        <dbReference type="ChEBI" id="CHEBI:29035"/>
        <label>2</label>
    </ligand>
</feature>
<dbReference type="InterPro" id="IPR011650">
    <property type="entry name" value="Peptidase_M20_dimer"/>
</dbReference>
<accession>A0A6J1CTB6</accession>
<dbReference type="InterPro" id="IPR002933">
    <property type="entry name" value="Peptidase_M20"/>
</dbReference>
<dbReference type="Pfam" id="PF01546">
    <property type="entry name" value="Peptidase_M20"/>
    <property type="match status" value="1"/>
</dbReference>
<dbReference type="NCBIfam" id="TIGR01891">
    <property type="entry name" value="amidohydrolases"/>
    <property type="match status" value="1"/>
</dbReference>
<evidence type="ECO:0000256" key="3">
    <source>
        <dbReference type="ARBA" id="ARBA00022801"/>
    </source>
</evidence>
<proteinExistence type="inferred from homology"/>
<dbReference type="RefSeq" id="XP_022145035.1">
    <property type="nucleotide sequence ID" value="XM_022289343.1"/>
</dbReference>
<feature type="signal peptide" evidence="6">
    <location>
        <begin position="1"/>
        <end position="25"/>
    </location>
</feature>
<dbReference type="OrthoDB" id="6119954at2759"/>
<evidence type="ECO:0000256" key="5">
    <source>
        <dbReference type="PIRSR" id="PIRSR005962-1"/>
    </source>
</evidence>
<dbReference type="GO" id="GO:0005783">
    <property type="term" value="C:endoplasmic reticulum"/>
    <property type="evidence" value="ECO:0007669"/>
    <property type="project" value="TreeGrafter"/>
</dbReference>
<keyword evidence="2 6" id="KW-0732">Signal</keyword>
<evidence type="ECO:0000256" key="4">
    <source>
        <dbReference type="ARBA" id="ARBA00023211"/>
    </source>
</evidence>
<comment type="similarity">
    <text evidence="1">Belongs to the peptidase M20 family.</text>
</comment>
<dbReference type="PANTHER" id="PTHR11014">
    <property type="entry name" value="PEPTIDASE M20 FAMILY MEMBER"/>
    <property type="match status" value="1"/>
</dbReference>
<dbReference type="AlphaFoldDB" id="A0A6J1CTB6"/>
<sequence length="441" mass="48434">MRPRRWSNLIFIFNALLPLLIPSSSSPSPEELSQIPLNFLQYAKNPEVFNWMVDIRRQIHENPELGFEEFETSKLIRAELDRLDISYKYPVAITGVVGFIGTGNPPFVAIRADMDALALQEGVEWEHKSKVPGKMHACGHDAHVAMLLGAAKILQEHRRLIQGTVVLVFQPAEEGGGGAKKMLESGVLDNVEAIFGLHLTGKCPIGRVASKPGPILAASGFFEAVISGKGGHAALPQHTIDPILAASNIIISLQHLISREADPLDSQVVTVAKFQGGGAFNVIPDSVTIGGTFRAFSDESFIQLKQRIVEVITRQANVQRCNATVQFNEEKPFFPVTLNDPDLYKHFHSVAGDMLGTKNILDMQPIMGTEDFAFYGEVIPGFFFFVGMKNETLGMFESGHSPYYIVNEDVLPYGAALHASIATRYLLPKSTLIKGNSHDEL</sequence>
<feature type="binding site" evidence="5">
    <location>
        <position position="174"/>
    </location>
    <ligand>
        <name>Mn(2+)</name>
        <dbReference type="ChEBI" id="CHEBI:29035"/>
        <label>2</label>
    </ligand>
</feature>
<dbReference type="InterPro" id="IPR044757">
    <property type="entry name" value="ILR1-like_Hyd"/>
</dbReference>
<dbReference type="KEGG" id="mcha:111014558"/>
<keyword evidence="5" id="KW-0479">Metal-binding</keyword>
<dbReference type="PIRSF" id="PIRSF005962">
    <property type="entry name" value="Pept_M20D_amidohydro"/>
    <property type="match status" value="1"/>
</dbReference>
<evidence type="ECO:0000313" key="9">
    <source>
        <dbReference type="RefSeq" id="XP_022145035.1"/>
    </source>
</evidence>
<feature type="binding site" evidence="5">
    <location>
        <position position="198"/>
    </location>
    <ligand>
        <name>Mn(2+)</name>
        <dbReference type="ChEBI" id="CHEBI:29035"/>
        <label>2</label>
    </ligand>
</feature>
<dbReference type="FunFam" id="3.30.70.360:FF:000001">
    <property type="entry name" value="N-acetyldiaminopimelate deacetylase"/>
    <property type="match status" value="1"/>
</dbReference>
<dbReference type="Gene3D" id="3.40.630.10">
    <property type="entry name" value="Zn peptidases"/>
    <property type="match status" value="1"/>
</dbReference>
<reference evidence="9" key="1">
    <citation type="submission" date="2025-08" db="UniProtKB">
        <authorList>
            <consortium name="RefSeq"/>
        </authorList>
    </citation>
    <scope>IDENTIFICATION</scope>
    <source>
        <strain evidence="9">OHB3-1</strain>
    </source>
</reference>
<evidence type="ECO:0000259" key="7">
    <source>
        <dbReference type="Pfam" id="PF07687"/>
    </source>
</evidence>
<dbReference type="InterPro" id="IPR036264">
    <property type="entry name" value="Bact_exopeptidase_dim_dom"/>
</dbReference>
<feature type="domain" description="Peptidase M20 dimerisation" evidence="7">
    <location>
        <begin position="223"/>
        <end position="315"/>
    </location>
</feature>
<evidence type="ECO:0000256" key="2">
    <source>
        <dbReference type="ARBA" id="ARBA00022729"/>
    </source>
</evidence>
<feature type="binding site" evidence="5">
    <location>
        <position position="400"/>
    </location>
    <ligand>
        <name>Mn(2+)</name>
        <dbReference type="ChEBI" id="CHEBI:29035"/>
        <label>2</label>
    </ligand>
</feature>
<dbReference type="InterPro" id="IPR017439">
    <property type="entry name" value="Amidohydrolase"/>
</dbReference>
<evidence type="ECO:0000256" key="1">
    <source>
        <dbReference type="ARBA" id="ARBA00006153"/>
    </source>
</evidence>
<dbReference type="SUPFAM" id="SSF55031">
    <property type="entry name" value="Bacterial exopeptidase dimerisation domain"/>
    <property type="match status" value="1"/>
</dbReference>
<dbReference type="GO" id="GO:0010179">
    <property type="term" value="F:IAA-Ala conjugate hydrolase activity"/>
    <property type="evidence" value="ECO:0007669"/>
    <property type="project" value="TreeGrafter"/>
</dbReference>
<comment type="cofactor">
    <cofactor evidence="5">
        <name>Mn(2+)</name>
        <dbReference type="ChEBI" id="CHEBI:29035"/>
    </cofactor>
    <text evidence="5">The Mn(2+) ion enhances activity.</text>
</comment>
<evidence type="ECO:0000256" key="6">
    <source>
        <dbReference type="SAM" id="SignalP"/>
    </source>
</evidence>
<feature type="binding site" evidence="5">
    <location>
        <position position="140"/>
    </location>
    <ligand>
        <name>Mn(2+)</name>
        <dbReference type="ChEBI" id="CHEBI:29035"/>
        <label>2</label>
    </ligand>
</feature>
<dbReference type="PANTHER" id="PTHR11014:SF171">
    <property type="entry name" value="IAA-AMINO ACID HYDROLASE ILR1-LIKE 4-RELATED"/>
    <property type="match status" value="1"/>
</dbReference>
<dbReference type="Proteomes" id="UP000504603">
    <property type="component" value="Unplaced"/>
</dbReference>
<gene>
    <name evidence="9" type="primary">LOC111014558</name>
</gene>
<organism evidence="8 9">
    <name type="scientific">Momordica charantia</name>
    <name type="common">Bitter gourd</name>
    <name type="synonym">Balsam pear</name>
    <dbReference type="NCBI Taxonomy" id="3673"/>
    <lineage>
        <taxon>Eukaryota</taxon>
        <taxon>Viridiplantae</taxon>
        <taxon>Streptophyta</taxon>
        <taxon>Embryophyta</taxon>
        <taxon>Tracheophyta</taxon>
        <taxon>Spermatophyta</taxon>
        <taxon>Magnoliopsida</taxon>
        <taxon>eudicotyledons</taxon>
        <taxon>Gunneridae</taxon>
        <taxon>Pentapetalae</taxon>
        <taxon>rosids</taxon>
        <taxon>fabids</taxon>
        <taxon>Cucurbitales</taxon>
        <taxon>Cucurbitaceae</taxon>
        <taxon>Momordiceae</taxon>
        <taxon>Momordica</taxon>
    </lineage>
</organism>
<keyword evidence="4 5" id="KW-0464">Manganese</keyword>
<feature type="chain" id="PRO_5026761944" evidence="6">
    <location>
        <begin position="26"/>
        <end position="441"/>
    </location>
</feature>
<dbReference type="GO" id="GO:0046872">
    <property type="term" value="F:metal ion binding"/>
    <property type="evidence" value="ECO:0007669"/>
    <property type="project" value="UniProtKB-KW"/>
</dbReference>